<dbReference type="GO" id="GO:0016491">
    <property type="term" value="F:oxidoreductase activity"/>
    <property type="evidence" value="ECO:0007669"/>
    <property type="project" value="TreeGrafter"/>
</dbReference>
<dbReference type="Proteomes" id="UP000266272">
    <property type="component" value="Unassembled WGS sequence"/>
</dbReference>
<dbReference type="OrthoDB" id="1933717at2759"/>
<reference evidence="2 3" key="1">
    <citation type="journal article" date="2018" name="PLoS Pathog.">
        <title>Evolution of structural diversity of trichothecenes, a family of toxins produced by plant pathogenic and entomopathogenic fungi.</title>
        <authorList>
            <person name="Proctor R.H."/>
            <person name="McCormick S.P."/>
            <person name="Kim H.S."/>
            <person name="Cardoza R.E."/>
            <person name="Stanley A.M."/>
            <person name="Lindo L."/>
            <person name="Kelly A."/>
            <person name="Brown D.W."/>
            <person name="Lee T."/>
            <person name="Vaughan M.M."/>
            <person name="Alexander N.J."/>
            <person name="Busman M."/>
            <person name="Gutierrez S."/>
        </authorList>
    </citation>
    <scope>NUCLEOTIDE SEQUENCE [LARGE SCALE GENOMIC DNA]</scope>
    <source>
        <strain evidence="2 3">IBT 40837</strain>
    </source>
</reference>
<evidence type="ECO:0000313" key="2">
    <source>
        <dbReference type="EMBL" id="RFU78562.1"/>
    </source>
</evidence>
<dbReference type="PANTHER" id="PTHR43544">
    <property type="entry name" value="SHORT-CHAIN DEHYDROGENASE/REDUCTASE"/>
    <property type="match status" value="1"/>
</dbReference>
<dbReference type="AlphaFoldDB" id="A0A395NR67"/>
<evidence type="ECO:0008006" key="4">
    <source>
        <dbReference type="Google" id="ProtNLM"/>
    </source>
</evidence>
<gene>
    <name evidence="2" type="ORF">TARUN_3656</name>
</gene>
<evidence type="ECO:0000313" key="3">
    <source>
        <dbReference type="Proteomes" id="UP000266272"/>
    </source>
</evidence>
<protein>
    <recommendedName>
        <fullName evidence="4">Short chain dehydrogenase</fullName>
    </recommendedName>
</protein>
<dbReference type="InterPro" id="IPR036291">
    <property type="entry name" value="NAD(P)-bd_dom_sf"/>
</dbReference>
<comment type="similarity">
    <text evidence="1">Belongs to the short-chain dehydrogenases/reductases (SDR) family.</text>
</comment>
<sequence length="264" mass="28934">MSTILITGGNRGIGFGIAQAIAARIPSSTIILGCRKPEAGHEAIERLRGQGVSSSLDVVQLDIEDIQSVTAAAEAVDKKYGKLDDKPWLIRYVCFLTVLINNAASLQLPKTQDLAEVKDCFNANFNNCVTSNILVTKAFIPLLRKSSWPRVIMNSSARGSLGRTANKELPALTFVDYCVAKAGLNMLTIHYQLAEDNYEGSGEKITFWTVSPGHTKTAFNGYRGRKDPVDSAEAFVRLLESDKGAITPGTFWEFEDGKFEQIPW</sequence>
<dbReference type="Gene3D" id="3.40.50.720">
    <property type="entry name" value="NAD(P)-binding Rossmann-like Domain"/>
    <property type="match status" value="1"/>
</dbReference>
<accession>A0A395NR67</accession>
<dbReference type="InterPro" id="IPR051468">
    <property type="entry name" value="Fungal_SecMetab_SDRs"/>
</dbReference>
<name>A0A395NR67_TRIAR</name>
<keyword evidence="3" id="KW-1185">Reference proteome</keyword>
<proteinExistence type="inferred from homology"/>
<dbReference type="Pfam" id="PF00106">
    <property type="entry name" value="adh_short"/>
    <property type="match status" value="1"/>
</dbReference>
<dbReference type="GO" id="GO:0019748">
    <property type="term" value="P:secondary metabolic process"/>
    <property type="evidence" value="ECO:0007669"/>
    <property type="project" value="TreeGrafter"/>
</dbReference>
<dbReference type="EMBL" id="PXOA01000204">
    <property type="protein sequence ID" value="RFU78562.1"/>
    <property type="molecule type" value="Genomic_DNA"/>
</dbReference>
<evidence type="ECO:0000256" key="1">
    <source>
        <dbReference type="ARBA" id="ARBA00006484"/>
    </source>
</evidence>
<organism evidence="2 3">
    <name type="scientific">Trichoderma arundinaceum</name>
    <dbReference type="NCBI Taxonomy" id="490622"/>
    <lineage>
        <taxon>Eukaryota</taxon>
        <taxon>Fungi</taxon>
        <taxon>Dikarya</taxon>
        <taxon>Ascomycota</taxon>
        <taxon>Pezizomycotina</taxon>
        <taxon>Sordariomycetes</taxon>
        <taxon>Hypocreomycetidae</taxon>
        <taxon>Hypocreales</taxon>
        <taxon>Hypocreaceae</taxon>
        <taxon>Trichoderma</taxon>
    </lineage>
</organism>
<dbReference type="InterPro" id="IPR002347">
    <property type="entry name" value="SDR_fam"/>
</dbReference>
<dbReference type="GO" id="GO:0005737">
    <property type="term" value="C:cytoplasm"/>
    <property type="evidence" value="ECO:0007669"/>
    <property type="project" value="TreeGrafter"/>
</dbReference>
<dbReference type="PRINTS" id="PR00081">
    <property type="entry name" value="GDHRDH"/>
</dbReference>
<dbReference type="PANTHER" id="PTHR43544:SF32">
    <property type="entry name" value="CHAIN DEHYDROGENASE, PUTATIVE (AFU_ORTHOLOGUE AFUA_5G01530)-RELATED"/>
    <property type="match status" value="1"/>
</dbReference>
<dbReference type="SUPFAM" id="SSF51735">
    <property type="entry name" value="NAD(P)-binding Rossmann-fold domains"/>
    <property type="match status" value="1"/>
</dbReference>
<comment type="caution">
    <text evidence="2">The sequence shown here is derived from an EMBL/GenBank/DDBJ whole genome shotgun (WGS) entry which is preliminary data.</text>
</comment>